<dbReference type="Pfam" id="PF01936">
    <property type="entry name" value="NYN"/>
    <property type="match status" value="2"/>
</dbReference>
<proteinExistence type="predicted"/>
<dbReference type="InterPro" id="IPR021139">
    <property type="entry name" value="NYN"/>
</dbReference>
<organism evidence="3 4">
    <name type="scientific">Aphidius gifuensis</name>
    <name type="common">Parasitoid wasp</name>
    <dbReference type="NCBI Taxonomy" id="684658"/>
    <lineage>
        <taxon>Eukaryota</taxon>
        <taxon>Metazoa</taxon>
        <taxon>Ecdysozoa</taxon>
        <taxon>Arthropoda</taxon>
        <taxon>Hexapoda</taxon>
        <taxon>Insecta</taxon>
        <taxon>Pterygota</taxon>
        <taxon>Neoptera</taxon>
        <taxon>Endopterygota</taxon>
        <taxon>Hymenoptera</taxon>
        <taxon>Apocrita</taxon>
        <taxon>Ichneumonoidea</taxon>
        <taxon>Braconidae</taxon>
        <taxon>Aphidiinae</taxon>
        <taxon>Aphidius</taxon>
    </lineage>
</organism>
<sequence>MIELNVENQPNLSKQEPVTKSQSSSLNSMALFWDIENVRVPKGKTAEVLTQIVRSTFSNGYNEIEFVVVCDVTKETEKDIKDLIKSKVKLIHISSTSKNAAYEKLKQSVRRFADIHGNTATVALISSDINFAPDLSDLRHRKKIKQEPVTKFQSSLLNSMALFWDIENVRVPKGKTAEVLTQIARSTFSNGYNEIEFVVVCDVTKETEKDIKDLIKSKVKLIHISSTSKNAADEKLKQSVRRFADIHGNTATVALISSDINFAPDLSVLRHRKKMYVILLHNNHPSKALISCANEHHNLMKLMKRTSESAKISF</sequence>
<evidence type="ECO:0000259" key="2">
    <source>
        <dbReference type="Pfam" id="PF01936"/>
    </source>
</evidence>
<dbReference type="GO" id="GO:1905762">
    <property type="term" value="F:CCR4-NOT complex binding"/>
    <property type="evidence" value="ECO:0007669"/>
    <property type="project" value="TreeGrafter"/>
</dbReference>
<feature type="domain" description="NYN" evidence="2">
    <location>
        <begin position="29"/>
        <end position="143"/>
    </location>
</feature>
<dbReference type="GO" id="GO:0005777">
    <property type="term" value="C:peroxisome"/>
    <property type="evidence" value="ECO:0007669"/>
    <property type="project" value="InterPro"/>
</dbReference>
<dbReference type="GO" id="GO:0004540">
    <property type="term" value="F:RNA nuclease activity"/>
    <property type="evidence" value="ECO:0007669"/>
    <property type="project" value="InterPro"/>
</dbReference>
<dbReference type="PANTHER" id="PTHR14379">
    <property type="entry name" value="LIMKAIN B LKAP"/>
    <property type="match status" value="1"/>
</dbReference>
<evidence type="ECO:0000313" key="4">
    <source>
        <dbReference type="Proteomes" id="UP000639338"/>
    </source>
</evidence>
<dbReference type="GO" id="GO:0010468">
    <property type="term" value="P:regulation of gene expression"/>
    <property type="evidence" value="ECO:0007669"/>
    <property type="project" value="InterPro"/>
</dbReference>
<protein>
    <recommendedName>
        <fullName evidence="2">NYN domain-containing protein</fullName>
    </recommendedName>
</protein>
<feature type="domain" description="NYN" evidence="2">
    <location>
        <begin position="160"/>
        <end position="298"/>
    </location>
</feature>
<dbReference type="Gene3D" id="3.40.50.1010">
    <property type="entry name" value="5'-nuclease"/>
    <property type="match status" value="1"/>
</dbReference>
<reference evidence="3 4" key="1">
    <citation type="submission" date="2020-08" db="EMBL/GenBank/DDBJ databases">
        <title>Aphidius gifuensis genome sequencing and assembly.</title>
        <authorList>
            <person name="Du Z."/>
        </authorList>
    </citation>
    <scope>NUCLEOTIDE SEQUENCE [LARGE SCALE GENOMIC DNA]</scope>
    <source>
        <strain evidence="3">YNYX2018</strain>
        <tissue evidence="3">Adults</tissue>
    </source>
</reference>
<dbReference type="OrthoDB" id="416437at2759"/>
<dbReference type="InterPro" id="IPR024768">
    <property type="entry name" value="Marf1"/>
</dbReference>
<comment type="caution">
    <text evidence="3">The sequence shown here is derived from an EMBL/GenBank/DDBJ whole genome shotgun (WGS) entry which is preliminary data.</text>
</comment>
<gene>
    <name evidence="3" type="ORF">HCN44_009075</name>
</gene>
<evidence type="ECO:0000256" key="1">
    <source>
        <dbReference type="SAM" id="MobiDB-lite"/>
    </source>
</evidence>
<name>A0A834Y3F0_APHGI</name>
<dbReference type="EMBL" id="JACMRX010000002">
    <property type="protein sequence ID" value="KAF7996037.1"/>
    <property type="molecule type" value="Genomic_DNA"/>
</dbReference>
<dbReference type="AlphaFoldDB" id="A0A834Y3F0"/>
<dbReference type="Proteomes" id="UP000639338">
    <property type="component" value="Unassembled WGS sequence"/>
</dbReference>
<feature type="region of interest" description="Disordered" evidence="1">
    <location>
        <begin position="1"/>
        <end position="21"/>
    </location>
</feature>
<accession>A0A834Y3F0</accession>
<keyword evidence="4" id="KW-1185">Reference proteome</keyword>
<dbReference type="PANTHER" id="PTHR14379:SF3">
    <property type="entry name" value="MEIOSIS REGULATOR AND MRNA STABILITY FACTOR 1"/>
    <property type="match status" value="1"/>
</dbReference>
<evidence type="ECO:0000313" key="3">
    <source>
        <dbReference type="EMBL" id="KAF7996037.1"/>
    </source>
</evidence>
<dbReference type="CDD" id="cd10910">
    <property type="entry name" value="PIN_limkain_b1_N_like"/>
    <property type="match status" value="2"/>
</dbReference>